<keyword evidence="7" id="KW-1185">Reference proteome</keyword>
<dbReference type="GO" id="GO:0003725">
    <property type="term" value="F:double-stranded RNA binding"/>
    <property type="evidence" value="ECO:0007669"/>
    <property type="project" value="TreeGrafter"/>
</dbReference>
<evidence type="ECO:0000256" key="4">
    <source>
        <dbReference type="ARBA" id="ARBA00022884"/>
    </source>
</evidence>
<dbReference type="InterPro" id="IPR043519">
    <property type="entry name" value="NT_sf"/>
</dbReference>
<accession>A0A9J7H0R8</accession>
<dbReference type="GeneID" id="100768193"/>
<dbReference type="GO" id="GO:0001730">
    <property type="term" value="F:2'-5'-oligoadenylate synthetase activity"/>
    <property type="evidence" value="ECO:0007669"/>
    <property type="project" value="TreeGrafter"/>
</dbReference>
<keyword evidence="5" id="KW-0051">Antiviral defense</keyword>
<organism evidence="7 8">
    <name type="scientific">Cricetulus griseus</name>
    <name type="common">Chinese hamster</name>
    <name type="synonym">Cricetulus barabensis griseus</name>
    <dbReference type="NCBI Taxonomy" id="10029"/>
    <lineage>
        <taxon>Eukaryota</taxon>
        <taxon>Metazoa</taxon>
        <taxon>Chordata</taxon>
        <taxon>Craniata</taxon>
        <taxon>Vertebrata</taxon>
        <taxon>Euteleostomi</taxon>
        <taxon>Mammalia</taxon>
        <taxon>Eutheria</taxon>
        <taxon>Euarchontoglires</taxon>
        <taxon>Glires</taxon>
        <taxon>Rodentia</taxon>
        <taxon>Myomorpha</taxon>
        <taxon>Muroidea</taxon>
        <taxon>Cricetidae</taxon>
        <taxon>Cricetinae</taxon>
        <taxon>Cricetulus</taxon>
    </lineage>
</organism>
<dbReference type="GO" id="GO:0005829">
    <property type="term" value="C:cytosol"/>
    <property type="evidence" value="ECO:0007669"/>
    <property type="project" value="TreeGrafter"/>
</dbReference>
<reference evidence="8" key="3">
    <citation type="submission" date="2025-08" db="UniProtKB">
        <authorList>
            <consortium name="RefSeq"/>
        </authorList>
    </citation>
    <scope>IDENTIFICATION</scope>
    <source>
        <strain evidence="8">17A/GY</strain>
        <tissue evidence="8">Liver</tissue>
    </source>
</reference>
<keyword evidence="2" id="KW-0399">Innate immunity</keyword>
<dbReference type="Pfam" id="PF10421">
    <property type="entry name" value="OAS1_C"/>
    <property type="match status" value="1"/>
</dbReference>
<gene>
    <name evidence="8" type="primary">LOC100768193</name>
</gene>
<dbReference type="SUPFAM" id="SSF81631">
    <property type="entry name" value="PAP/OAS1 substrate-binding domain"/>
    <property type="match status" value="1"/>
</dbReference>
<comment type="similarity">
    <text evidence="1">Belongs to the 2-5A synthase family.</text>
</comment>
<dbReference type="InterPro" id="IPR006117">
    <property type="entry name" value="2-5OAS_C_CS"/>
</dbReference>
<evidence type="ECO:0000259" key="6">
    <source>
        <dbReference type="Pfam" id="PF10421"/>
    </source>
</evidence>
<dbReference type="RefSeq" id="XP_035300071.1">
    <property type="nucleotide sequence ID" value="XM_035444180.1"/>
</dbReference>
<dbReference type="GO" id="GO:0005654">
    <property type="term" value="C:nucleoplasm"/>
    <property type="evidence" value="ECO:0007669"/>
    <property type="project" value="TreeGrafter"/>
</dbReference>
<dbReference type="GO" id="GO:0016020">
    <property type="term" value="C:membrane"/>
    <property type="evidence" value="ECO:0007669"/>
    <property type="project" value="TreeGrafter"/>
</dbReference>
<feature type="domain" description="2'-5'-oligoadenylate synthetase 1" evidence="6">
    <location>
        <begin position="165"/>
        <end position="348"/>
    </location>
</feature>
<evidence type="ECO:0000313" key="8">
    <source>
        <dbReference type="RefSeq" id="XP_035300071.1"/>
    </source>
</evidence>
<dbReference type="FunFam" id="1.10.1410.20:FF:000001">
    <property type="entry name" value="2'-5'-oligoadenylate synthetase 1"/>
    <property type="match status" value="1"/>
</dbReference>
<keyword evidence="3" id="KW-0391">Immunity</keyword>
<dbReference type="GO" id="GO:0051607">
    <property type="term" value="P:defense response to virus"/>
    <property type="evidence" value="ECO:0007669"/>
    <property type="project" value="UniProtKB-KW"/>
</dbReference>
<evidence type="ECO:0000256" key="2">
    <source>
        <dbReference type="ARBA" id="ARBA00022588"/>
    </source>
</evidence>
<reference evidence="7" key="2">
    <citation type="journal article" date="2020" name="Biotechnol. Bioeng.">
        <title>Chromosome-scale scaffolds for the Chinese hamster reference genome assembly to facilitate the study of the CHO epigenome.</title>
        <authorList>
            <person name="Hilliard W."/>
            <person name="MacDonald M."/>
            <person name="Lee K.H."/>
        </authorList>
    </citation>
    <scope>NUCLEOTIDE SEQUENCE [LARGE SCALE GENOMIC DNA]</scope>
    <source>
        <strain evidence="7">17A/GY</strain>
    </source>
</reference>
<dbReference type="GO" id="GO:0045071">
    <property type="term" value="P:negative regulation of viral genome replication"/>
    <property type="evidence" value="ECO:0007669"/>
    <property type="project" value="TreeGrafter"/>
</dbReference>
<dbReference type="PROSITE" id="PS00833">
    <property type="entry name" value="25A_SYNTH_2"/>
    <property type="match status" value="1"/>
</dbReference>
<reference evidence="7" key="1">
    <citation type="journal article" date="2018" name="Biotechnol. Bioeng.">
        <title>A reference genome of the Chinese hamster based on a hybrid assembly strategy.</title>
        <authorList>
            <person name="Rupp O."/>
            <person name="MacDonald M.L."/>
            <person name="Li S."/>
            <person name="Dhiman H."/>
            <person name="Polson S."/>
            <person name="Griep S."/>
            <person name="Heffner K."/>
            <person name="Hernandez I."/>
            <person name="Brinkrolf K."/>
            <person name="Jadhav V."/>
            <person name="Samoudi M."/>
            <person name="Hao H."/>
            <person name="Kingham B."/>
            <person name="Goesmann A."/>
            <person name="Betenbaugh M.J."/>
            <person name="Lewis N.E."/>
            <person name="Borth N."/>
            <person name="Lee K.H."/>
        </authorList>
    </citation>
    <scope>NUCLEOTIDE SEQUENCE [LARGE SCALE GENOMIC DNA]</scope>
    <source>
        <strain evidence="7">17A/GY</strain>
    </source>
</reference>
<evidence type="ECO:0000313" key="7">
    <source>
        <dbReference type="Proteomes" id="UP001108280"/>
    </source>
</evidence>
<dbReference type="PANTHER" id="PTHR11258">
    <property type="entry name" value="2-5 OLIGOADENYLATE SYNTHETASE"/>
    <property type="match status" value="1"/>
</dbReference>
<evidence type="ECO:0000256" key="3">
    <source>
        <dbReference type="ARBA" id="ARBA00022859"/>
    </source>
</evidence>
<protein>
    <submittedName>
        <fullName evidence="8">2'-5'-oligoadenylate synthase 1A isoform X2</fullName>
    </submittedName>
</protein>
<dbReference type="Gene3D" id="3.30.460.10">
    <property type="entry name" value="Beta Polymerase, domain 2"/>
    <property type="match status" value="1"/>
</dbReference>
<sequence>MAQKVSSTQTTELDKFIEDQLVPDTRFRAEVIAAIDVVCAFLRERCFQGADPKVKVSKVVKGGSFGKGIELKGRSDANLVVFFNNLTSFEDQLKGRREFTQEIKKHLHTLQQEKKFQLEFQIQDEQQPNSQVLTFKLRSPELQQEVEFDVLPAYDVLGDVEINHRPDPEIYGRLINECTYLGLEGEFSICFSELQQNFLKDRPPKLKNLIRLVKHWYQLCKEKLREPLPPEYALELLTVYAWEHGSRRLEFNTAQGFRTVLELVTNYRQLRVYWRVYYDLPDREVSKYLLRQLRKDRPVILDPADPTRNVAGGNPLGWWLLAEEATTWLEYPCVKNCEMSPLRPWPVSVSLCPHPVPLHTALITPSAESEEPQECVLL</sequence>
<keyword evidence="4" id="KW-0694">RNA-binding</keyword>
<dbReference type="Gene3D" id="1.10.1410.20">
    <property type="entry name" value="2'-5'-oligoadenylate synthetase 1, domain 2"/>
    <property type="match status" value="1"/>
</dbReference>
<evidence type="ECO:0000256" key="1">
    <source>
        <dbReference type="ARBA" id="ARBA00009526"/>
    </source>
</evidence>
<dbReference type="PROSITE" id="PS50152">
    <property type="entry name" value="25A_SYNTH_3"/>
    <property type="match status" value="1"/>
</dbReference>
<dbReference type="KEGG" id="cge:100768193"/>
<dbReference type="SUPFAM" id="SSF81301">
    <property type="entry name" value="Nucleotidyltransferase"/>
    <property type="match status" value="1"/>
</dbReference>
<dbReference type="InterPro" id="IPR018952">
    <property type="entry name" value="2-5-oligoAdlate_synth_1_dom2/C"/>
</dbReference>
<dbReference type="AlphaFoldDB" id="A0A9J7H0R8"/>
<dbReference type="GO" id="GO:0045087">
    <property type="term" value="P:innate immune response"/>
    <property type="evidence" value="ECO:0007669"/>
    <property type="project" value="UniProtKB-KW"/>
</dbReference>
<name>A0A9J7H0R8_CRIGR</name>
<dbReference type="OrthoDB" id="1885901at2759"/>
<dbReference type="FunFam" id="3.30.460.10:FF:000007">
    <property type="entry name" value="2'-5'-oligoadenylate synthetase 1"/>
    <property type="match status" value="1"/>
</dbReference>
<dbReference type="PANTHER" id="PTHR11258:SF13">
    <property type="entry name" value="2'-5'-OLIGOADENYLATE SYNTHASE 1"/>
    <property type="match status" value="1"/>
</dbReference>
<dbReference type="Proteomes" id="UP001108280">
    <property type="component" value="Chromosome 4"/>
</dbReference>
<evidence type="ECO:0000256" key="5">
    <source>
        <dbReference type="ARBA" id="ARBA00023118"/>
    </source>
</evidence>
<proteinExistence type="inferred from homology"/>